<reference evidence="2 3" key="1">
    <citation type="journal article" date="2015" name="Genome Announc.">
        <title>Complete Genome Sequence of the Type Strain Corynebacterium testudinoris DSM 44614, Recovered from Necrotic Lesions in the Mouth of a Tortoise.</title>
        <authorList>
            <person name="Ruckert C."/>
            <person name="Kriete M."/>
            <person name="Jaenicke S."/>
            <person name="Winkler A."/>
            <person name="Tauch A."/>
        </authorList>
    </citation>
    <scope>NUCLEOTIDE SEQUENCE [LARGE SCALE GENOMIC DNA]</scope>
    <source>
        <strain evidence="2 3">DSM 44614</strain>
    </source>
</reference>
<proteinExistence type="predicted"/>
<name>A0A0G3H2Y2_9CORY</name>
<protein>
    <submittedName>
        <fullName evidence="2">Uncharacterized protein</fullName>
    </submittedName>
</protein>
<keyword evidence="1" id="KW-0472">Membrane</keyword>
<organism evidence="2 3">
    <name type="scientific">Corynebacterium testudinoris</name>
    <dbReference type="NCBI Taxonomy" id="136857"/>
    <lineage>
        <taxon>Bacteria</taxon>
        <taxon>Bacillati</taxon>
        <taxon>Actinomycetota</taxon>
        <taxon>Actinomycetes</taxon>
        <taxon>Mycobacteriales</taxon>
        <taxon>Corynebacteriaceae</taxon>
        <taxon>Corynebacterium</taxon>
    </lineage>
</organism>
<feature type="transmembrane region" description="Helical" evidence="1">
    <location>
        <begin position="49"/>
        <end position="75"/>
    </location>
</feature>
<accession>A0A0G3H2Y2</accession>
<dbReference type="AlphaFoldDB" id="A0A0G3H2Y2"/>
<dbReference type="RefSeq" id="WP_047252224.1">
    <property type="nucleotide sequence ID" value="NZ_CP011545.1"/>
</dbReference>
<dbReference type="OrthoDB" id="4422894at2"/>
<evidence type="ECO:0000313" key="3">
    <source>
        <dbReference type="Proteomes" id="UP000035540"/>
    </source>
</evidence>
<feature type="transmembrane region" description="Helical" evidence="1">
    <location>
        <begin position="87"/>
        <end position="108"/>
    </location>
</feature>
<sequence length="125" mass="13723">MSSNNFAVADQASESFPNYSPKIQDSYIEGYDPVSLGAAHSSLERTSTWLGMGLLLTSLAGFGIIIWVAATYLWPEGVAVADYNLTMYLWIGVAVAAACVVGGAFLIHRGRRYYREYRSTTGRRN</sequence>
<evidence type="ECO:0000313" key="2">
    <source>
        <dbReference type="EMBL" id="AKK07754.1"/>
    </source>
</evidence>
<dbReference type="PATRIC" id="fig|136857.5.peg.288"/>
<keyword evidence="1" id="KW-1133">Transmembrane helix</keyword>
<dbReference type="STRING" id="136857.CTEST_01470"/>
<reference evidence="3" key="2">
    <citation type="submission" date="2015-05" db="EMBL/GenBank/DDBJ databases">
        <title>Complete genome sequence of Corynebacterium testudinoris DSM 44614, recovered from necrotic lesions in the mouth of a tortoise.</title>
        <authorList>
            <person name="Ruckert C."/>
            <person name="Albersmeier A."/>
            <person name="Winkler A."/>
            <person name="Tauch A."/>
        </authorList>
    </citation>
    <scope>NUCLEOTIDE SEQUENCE [LARGE SCALE GENOMIC DNA]</scope>
    <source>
        <strain evidence="3">DSM 44614</strain>
    </source>
</reference>
<keyword evidence="3" id="KW-1185">Reference proteome</keyword>
<dbReference type="KEGG" id="cted:CTEST_01470"/>
<dbReference type="Proteomes" id="UP000035540">
    <property type="component" value="Chromosome"/>
</dbReference>
<evidence type="ECO:0000256" key="1">
    <source>
        <dbReference type="SAM" id="Phobius"/>
    </source>
</evidence>
<keyword evidence="1" id="KW-0812">Transmembrane</keyword>
<dbReference type="EMBL" id="CP011545">
    <property type="protein sequence ID" value="AKK07754.1"/>
    <property type="molecule type" value="Genomic_DNA"/>
</dbReference>
<gene>
    <name evidence="2" type="ORF">CTEST_01470</name>
</gene>